<dbReference type="Proteomes" id="UP000599109">
    <property type="component" value="Unassembled WGS sequence"/>
</dbReference>
<gene>
    <name evidence="1" type="ORF">JJ685_05180</name>
</gene>
<dbReference type="AlphaFoldDB" id="A0A936YVT3"/>
<name>A0A936YVT3_9BURK</name>
<keyword evidence="2" id="KW-1185">Reference proteome</keyword>
<dbReference type="EMBL" id="JAEQNE010000001">
    <property type="protein sequence ID" value="MBL0390530.1"/>
    <property type="molecule type" value="Genomic_DNA"/>
</dbReference>
<evidence type="ECO:0000313" key="2">
    <source>
        <dbReference type="Proteomes" id="UP000599109"/>
    </source>
</evidence>
<comment type="caution">
    <text evidence="1">The sequence shown here is derived from an EMBL/GenBank/DDBJ whole genome shotgun (WGS) entry which is preliminary data.</text>
</comment>
<protein>
    <submittedName>
        <fullName evidence="1">DUF3168 domain-containing protein</fullName>
    </submittedName>
</protein>
<evidence type="ECO:0000313" key="1">
    <source>
        <dbReference type="EMBL" id="MBL0390530.1"/>
    </source>
</evidence>
<proteinExistence type="predicted"/>
<accession>A0A936YVT3</accession>
<dbReference type="InterPro" id="IPR053745">
    <property type="entry name" value="Viral_Tail_Comp_sf"/>
</dbReference>
<dbReference type="Pfam" id="PF11367">
    <property type="entry name" value="Tail_completion_gp17"/>
    <property type="match status" value="1"/>
</dbReference>
<reference evidence="1 2" key="1">
    <citation type="journal article" date="2017" name="Int. J. Syst. Evol. Microbiol.">
        <title>Ramlibacter monticola sp. nov., isolated from forest soil.</title>
        <authorList>
            <person name="Chaudhary D.K."/>
            <person name="Kim J."/>
        </authorList>
    </citation>
    <scope>NUCLEOTIDE SEQUENCE [LARGE SCALE GENOMIC DNA]</scope>
    <source>
        <strain evidence="1 2">KACC 19175</strain>
    </source>
</reference>
<sequence length="121" mass="12974">MTFEADLVTLLKAAAPALGTRVFPDFAPVSATRPYVTFQQVGGDVLNPIANGAPGKRNSEIQINVWSNTRSEALQISRAIEDAMRAATAFQARPIAAAVSDYDADIPVYGCLQSFGCWHTT</sequence>
<dbReference type="RefSeq" id="WP_201673125.1">
    <property type="nucleotide sequence ID" value="NZ_JAEQNE010000001.1"/>
</dbReference>
<organism evidence="1 2">
    <name type="scientific">Ramlibacter monticola</name>
    <dbReference type="NCBI Taxonomy" id="1926872"/>
    <lineage>
        <taxon>Bacteria</taxon>
        <taxon>Pseudomonadati</taxon>
        <taxon>Pseudomonadota</taxon>
        <taxon>Betaproteobacteria</taxon>
        <taxon>Burkholderiales</taxon>
        <taxon>Comamonadaceae</taxon>
        <taxon>Ramlibacter</taxon>
    </lineage>
</organism>
<dbReference type="InterPro" id="IPR021508">
    <property type="entry name" value="Gp17-like"/>
</dbReference>
<dbReference type="Gene3D" id="3.30.2000.30">
    <property type="match status" value="1"/>
</dbReference>